<keyword evidence="7 8" id="KW-0472">Membrane</keyword>
<dbReference type="SUPFAM" id="SSF81343">
    <property type="entry name" value="Fumarate reductase respiratory complex transmembrane subunits"/>
    <property type="match status" value="1"/>
</dbReference>
<evidence type="ECO:0000256" key="7">
    <source>
        <dbReference type="ARBA" id="ARBA00023136"/>
    </source>
</evidence>
<feature type="transmembrane region" description="Helical" evidence="8">
    <location>
        <begin position="57"/>
        <end position="76"/>
    </location>
</feature>
<sequence>MRESKLWALHLFSGAALVVLLGVHMVVQHYPTILSWLGWVEDDVRGFASVAARGASAGWSVIYVLLLGFALYHGLYGLRRILHEIWYSPAATRAVDAAVVVVGLVVFVYGLVAVFQAIPLGGAS</sequence>
<reference evidence="10" key="1">
    <citation type="submission" date="2023-12" db="EMBL/GenBank/DDBJ databases">
        <title>Novel isolates from deep terrestrial aquifers shed light on the physiology and ecology of the class Limnochordia.</title>
        <authorList>
            <person name="Karnachuk O.V."/>
            <person name="Lukina A.P."/>
            <person name="Avakyan M.R."/>
            <person name="Kadnikov V."/>
            <person name="Begmatov S."/>
            <person name="Beletsky A.V."/>
            <person name="Mardanov A.V."/>
            <person name="Ravin N.V."/>
        </authorList>
    </citation>
    <scope>NUCLEOTIDE SEQUENCE [LARGE SCALE GENOMIC DNA]</scope>
    <source>
        <strain evidence="10">LN</strain>
    </source>
</reference>
<feature type="transmembrane region" description="Helical" evidence="8">
    <location>
        <begin position="97"/>
        <end position="118"/>
    </location>
</feature>
<dbReference type="Gene3D" id="1.20.1300.10">
    <property type="entry name" value="Fumarate reductase/succinate dehydrogenase, transmembrane subunit"/>
    <property type="match status" value="1"/>
</dbReference>
<dbReference type="Pfam" id="PF01127">
    <property type="entry name" value="Sdh_cyt"/>
    <property type="match status" value="1"/>
</dbReference>
<keyword evidence="4" id="KW-0479">Metal-binding</keyword>
<evidence type="ECO:0000256" key="6">
    <source>
        <dbReference type="ARBA" id="ARBA00023004"/>
    </source>
</evidence>
<proteinExistence type="predicted"/>
<evidence type="ECO:0000256" key="8">
    <source>
        <dbReference type="SAM" id="Phobius"/>
    </source>
</evidence>
<protein>
    <recommendedName>
        <fullName evidence="11">Succinate dehydrogenase subunit C</fullName>
    </recommendedName>
</protein>
<dbReference type="InterPro" id="IPR000701">
    <property type="entry name" value="SuccDH_FuR_B_TM-su"/>
</dbReference>
<keyword evidence="10" id="KW-1185">Reference proteome</keyword>
<dbReference type="Proteomes" id="UP001333102">
    <property type="component" value="Chromosome"/>
</dbReference>
<gene>
    <name evidence="9" type="ORF">VLY81_10630</name>
</gene>
<evidence type="ECO:0000256" key="2">
    <source>
        <dbReference type="ARBA" id="ARBA00022617"/>
    </source>
</evidence>
<feature type="transmembrane region" description="Helical" evidence="8">
    <location>
        <begin position="7"/>
        <end position="27"/>
    </location>
</feature>
<name>A0ABZ1BMX2_9FIRM</name>
<dbReference type="EMBL" id="CP141614">
    <property type="protein sequence ID" value="WRP13881.1"/>
    <property type="molecule type" value="Genomic_DNA"/>
</dbReference>
<evidence type="ECO:0000256" key="1">
    <source>
        <dbReference type="ARBA" id="ARBA00004370"/>
    </source>
</evidence>
<dbReference type="InterPro" id="IPR034804">
    <property type="entry name" value="SQR/QFR_C/D"/>
</dbReference>
<keyword evidence="2" id="KW-0349">Heme</keyword>
<keyword evidence="3 8" id="KW-0812">Transmembrane</keyword>
<evidence type="ECO:0000256" key="5">
    <source>
        <dbReference type="ARBA" id="ARBA00022989"/>
    </source>
</evidence>
<comment type="subcellular location">
    <subcellularLocation>
        <location evidence="1">Membrane</location>
    </subcellularLocation>
</comment>
<evidence type="ECO:0000256" key="3">
    <source>
        <dbReference type="ARBA" id="ARBA00022692"/>
    </source>
</evidence>
<evidence type="ECO:0000256" key="4">
    <source>
        <dbReference type="ARBA" id="ARBA00022723"/>
    </source>
</evidence>
<evidence type="ECO:0008006" key="11">
    <source>
        <dbReference type="Google" id="ProtNLM"/>
    </source>
</evidence>
<evidence type="ECO:0000313" key="9">
    <source>
        <dbReference type="EMBL" id="WRP13881.1"/>
    </source>
</evidence>
<accession>A0ABZ1BMX2</accession>
<evidence type="ECO:0000313" key="10">
    <source>
        <dbReference type="Proteomes" id="UP001333102"/>
    </source>
</evidence>
<keyword evidence="6" id="KW-0408">Iron</keyword>
<keyword evidence="5 8" id="KW-1133">Transmembrane helix</keyword>
<organism evidence="9 10">
    <name type="scientific">Geochorda subterranea</name>
    <dbReference type="NCBI Taxonomy" id="3109564"/>
    <lineage>
        <taxon>Bacteria</taxon>
        <taxon>Bacillati</taxon>
        <taxon>Bacillota</taxon>
        <taxon>Limnochordia</taxon>
        <taxon>Limnochordales</taxon>
        <taxon>Geochordaceae</taxon>
        <taxon>Geochorda</taxon>
    </lineage>
</organism>
<dbReference type="RefSeq" id="WP_324668142.1">
    <property type="nucleotide sequence ID" value="NZ_CP141614.1"/>
</dbReference>